<proteinExistence type="predicted"/>
<dbReference type="EMBL" id="AMZO01000056">
    <property type="protein sequence ID" value="ELR63116.1"/>
    <property type="molecule type" value="Genomic_DNA"/>
</dbReference>
<name>L8J2Y7_9GAMM</name>
<evidence type="ECO:0000313" key="1">
    <source>
        <dbReference type="EMBL" id="ELR63116.1"/>
    </source>
</evidence>
<evidence type="ECO:0000313" key="2">
    <source>
        <dbReference type="Proteomes" id="UP000011134"/>
    </source>
</evidence>
<gene>
    <name evidence="1" type="ORF">C942_04103</name>
</gene>
<dbReference type="Proteomes" id="UP000011134">
    <property type="component" value="Unassembled WGS sequence"/>
</dbReference>
<reference evidence="1 2" key="1">
    <citation type="submission" date="2012-12" db="EMBL/GenBank/DDBJ databases">
        <title>Genome Assembly of Photobacterium sp. AK15.</title>
        <authorList>
            <person name="Khatri I."/>
            <person name="Vaidya B."/>
            <person name="Srinivas T.N.R."/>
            <person name="Subramanian S."/>
            <person name="Pinnaka A."/>
        </authorList>
    </citation>
    <scope>NUCLEOTIDE SEQUENCE [LARGE SCALE GENOMIC DNA]</scope>
    <source>
        <strain evidence="1 2">AK15</strain>
    </source>
</reference>
<accession>L8J2Y7</accession>
<dbReference type="PATRIC" id="fig|1056511.3.peg.4916"/>
<keyword evidence="2" id="KW-1185">Reference proteome</keyword>
<protein>
    <submittedName>
        <fullName evidence="1">Uncharacterized protein</fullName>
    </submittedName>
</protein>
<organism evidence="1 2">
    <name type="scientific">Photobacterium marinum</name>
    <dbReference type="NCBI Taxonomy" id="1056511"/>
    <lineage>
        <taxon>Bacteria</taxon>
        <taxon>Pseudomonadati</taxon>
        <taxon>Pseudomonadota</taxon>
        <taxon>Gammaproteobacteria</taxon>
        <taxon>Vibrionales</taxon>
        <taxon>Vibrionaceae</taxon>
        <taxon>Photobacterium</taxon>
    </lineage>
</organism>
<dbReference type="AlphaFoldDB" id="L8J2Y7"/>
<comment type="caution">
    <text evidence="1">The sequence shown here is derived from an EMBL/GenBank/DDBJ whole genome shotgun (WGS) entry which is preliminary data.</text>
</comment>
<sequence length="88" mass="9446">MVTFSGKDAIEELGLQVKRVAVSFKKEGSGSVSYTATLHLGLISTSIKGSFNIEELLLSCSGLLCIVARRIKGRPAYIEEQLAKAMGK</sequence>